<evidence type="ECO:0000313" key="3">
    <source>
        <dbReference type="Proteomes" id="UP000031443"/>
    </source>
</evidence>
<sequence>MLDPSPSPETLPSLPLASYPEEQPSQPSASYPKGPMVCDPLEDTGWTQATVKSLRKEQMVQRTRPNAAAAEGLGKGANSAP</sequence>
<dbReference type="AlphaFoldDB" id="M7AIW3"/>
<proteinExistence type="predicted"/>
<organism evidence="2 3">
    <name type="scientific">Chelonia mydas</name>
    <name type="common">Green sea-turtle</name>
    <name type="synonym">Chelonia agassizi</name>
    <dbReference type="NCBI Taxonomy" id="8469"/>
    <lineage>
        <taxon>Eukaryota</taxon>
        <taxon>Metazoa</taxon>
        <taxon>Chordata</taxon>
        <taxon>Craniata</taxon>
        <taxon>Vertebrata</taxon>
        <taxon>Euteleostomi</taxon>
        <taxon>Archelosauria</taxon>
        <taxon>Testudinata</taxon>
        <taxon>Testudines</taxon>
        <taxon>Cryptodira</taxon>
        <taxon>Durocryptodira</taxon>
        <taxon>Americhelydia</taxon>
        <taxon>Chelonioidea</taxon>
        <taxon>Cheloniidae</taxon>
        <taxon>Chelonia</taxon>
    </lineage>
</organism>
<evidence type="ECO:0000256" key="1">
    <source>
        <dbReference type="SAM" id="MobiDB-lite"/>
    </source>
</evidence>
<name>M7AIW3_CHEMY</name>
<evidence type="ECO:0000313" key="2">
    <source>
        <dbReference type="EMBL" id="EMP24299.1"/>
    </source>
</evidence>
<dbReference type="Proteomes" id="UP000031443">
    <property type="component" value="Unassembled WGS sequence"/>
</dbReference>
<gene>
    <name evidence="2" type="ORF">UY3_18534</name>
</gene>
<feature type="region of interest" description="Disordered" evidence="1">
    <location>
        <begin position="1"/>
        <end position="42"/>
    </location>
</feature>
<feature type="region of interest" description="Disordered" evidence="1">
    <location>
        <begin position="55"/>
        <end position="81"/>
    </location>
</feature>
<reference evidence="3" key="1">
    <citation type="journal article" date="2013" name="Nat. Genet.">
        <title>The draft genomes of soft-shell turtle and green sea turtle yield insights into the development and evolution of the turtle-specific body plan.</title>
        <authorList>
            <person name="Wang Z."/>
            <person name="Pascual-Anaya J."/>
            <person name="Zadissa A."/>
            <person name="Li W."/>
            <person name="Niimura Y."/>
            <person name="Huang Z."/>
            <person name="Li C."/>
            <person name="White S."/>
            <person name="Xiong Z."/>
            <person name="Fang D."/>
            <person name="Wang B."/>
            <person name="Ming Y."/>
            <person name="Chen Y."/>
            <person name="Zheng Y."/>
            <person name="Kuraku S."/>
            <person name="Pignatelli M."/>
            <person name="Herrero J."/>
            <person name="Beal K."/>
            <person name="Nozawa M."/>
            <person name="Li Q."/>
            <person name="Wang J."/>
            <person name="Zhang H."/>
            <person name="Yu L."/>
            <person name="Shigenobu S."/>
            <person name="Wang J."/>
            <person name="Liu J."/>
            <person name="Flicek P."/>
            <person name="Searle S."/>
            <person name="Wang J."/>
            <person name="Kuratani S."/>
            <person name="Yin Y."/>
            <person name="Aken B."/>
            <person name="Zhang G."/>
            <person name="Irie N."/>
        </authorList>
    </citation>
    <scope>NUCLEOTIDE SEQUENCE [LARGE SCALE GENOMIC DNA]</scope>
</reference>
<protein>
    <submittedName>
        <fullName evidence="2">Uncharacterized protein</fullName>
    </submittedName>
</protein>
<keyword evidence="3" id="KW-1185">Reference proteome</keyword>
<accession>M7AIW3</accession>
<dbReference type="EMBL" id="KB601989">
    <property type="protein sequence ID" value="EMP24299.1"/>
    <property type="molecule type" value="Genomic_DNA"/>
</dbReference>